<feature type="compositionally biased region" description="Polar residues" evidence="1">
    <location>
        <begin position="35"/>
        <end position="48"/>
    </location>
</feature>
<feature type="compositionally biased region" description="Basic residues" evidence="1">
    <location>
        <begin position="104"/>
        <end position="116"/>
    </location>
</feature>
<name>A0AAV5EZK8_ELECO</name>
<feature type="region of interest" description="Disordered" evidence="1">
    <location>
        <begin position="1"/>
        <end position="51"/>
    </location>
</feature>
<reference evidence="2" key="2">
    <citation type="submission" date="2021-12" db="EMBL/GenBank/DDBJ databases">
        <title>Resequencing data analysis of finger millet.</title>
        <authorList>
            <person name="Hatakeyama M."/>
            <person name="Aluri S."/>
            <person name="Balachadran M.T."/>
            <person name="Sivarajan S.R."/>
            <person name="Poveda L."/>
            <person name="Shimizu-Inatsugi R."/>
            <person name="Schlapbach R."/>
            <person name="Sreeman S.M."/>
            <person name="Shimizu K.K."/>
        </authorList>
    </citation>
    <scope>NUCLEOTIDE SEQUENCE</scope>
</reference>
<organism evidence="2 3">
    <name type="scientific">Eleusine coracana subsp. coracana</name>
    <dbReference type="NCBI Taxonomy" id="191504"/>
    <lineage>
        <taxon>Eukaryota</taxon>
        <taxon>Viridiplantae</taxon>
        <taxon>Streptophyta</taxon>
        <taxon>Embryophyta</taxon>
        <taxon>Tracheophyta</taxon>
        <taxon>Spermatophyta</taxon>
        <taxon>Magnoliopsida</taxon>
        <taxon>Liliopsida</taxon>
        <taxon>Poales</taxon>
        <taxon>Poaceae</taxon>
        <taxon>PACMAD clade</taxon>
        <taxon>Chloridoideae</taxon>
        <taxon>Cynodonteae</taxon>
        <taxon>Eleusininae</taxon>
        <taxon>Eleusine</taxon>
    </lineage>
</organism>
<gene>
    <name evidence="2" type="primary">gb15934</name>
    <name evidence="2" type="ORF">PR202_gb15934</name>
</gene>
<protein>
    <submittedName>
        <fullName evidence="2">Uncharacterized protein</fullName>
    </submittedName>
</protein>
<comment type="caution">
    <text evidence="2">The sequence shown here is derived from an EMBL/GenBank/DDBJ whole genome shotgun (WGS) entry which is preliminary data.</text>
</comment>
<sequence length="143" mass="16547">MSPGTKDESFFEARPWLDSDSEDDFYSVRGEFTPSRGNTPDHQSQTPFSGRIPVDRSKLFLVEKKKRLIELLQEKQHYDDEDDSATDISSDMENSTVHAEKHLKPSRKGGKAKKSSKSGCFPNLIWKDRFKMCRNMKKEQKTK</sequence>
<reference evidence="2" key="1">
    <citation type="journal article" date="2018" name="DNA Res.">
        <title>Multiple hybrid de novo genome assembly of finger millet, an orphan allotetraploid crop.</title>
        <authorList>
            <person name="Hatakeyama M."/>
            <person name="Aluri S."/>
            <person name="Balachadran M.T."/>
            <person name="Sivarajan S.R."/>
            <person name="Patrignani A."/>
            <person name="Gruter S."/>
            <person name="Poveda L."/>
            <person name="Shimizu-Inatsugi R."/>
            <person name="Baeten J."/>
            <person name="Francoijs K.J."/>
            <person name="Nataraja K.N."/>
            <person name="Reddy Y.A.N."/>
            <person name="Phadnis S."/>
            <person name="Ravikumar R.L."/>
            <person name="Schlapbach R."/>
            <person name="Sreeman S.M."/>
            <person name="Shimizu K.K."/>
        </authorList>
    </citation>
    <scope>NUCLEOTIDE SEQUENCE</scope>
</reference>
<keyword evidence="3" id="KW-1185">Reference proteome</keyword>
<dbReference type="InterPro" id="IPR038947">
    <property type="entry name" value="At3g27210-like"/>
</dbReference>
<dbReference type="EMBL" id="BQKI01000079">
    <property type="protein sequence ID" value="GJN27878.1"/>
    <property type="molecule type" value="Genomic_DNA"/>
</dbReference>
<feature type="compositionally biased region" description="Basic and acidic residues" evidence="1">
    <location>
        <begin position="1"/>
        <end position="17"/>
    </location>
</feature>
<accession>A0AAV5EZK8</accession>
<evidence type="ECO:0000313" key="2">
    <source>
        <dbReference type="EMBL" id="GJN27878.1"/>
    </source>
</evidence>
<dbReference type="AlphaFoldDB" id="A0AAV5EZK8"/>
<evidence type="ECO:0000313" key="3">
    <source>
        <dbReference type="Proteomes" id="UP001054889"/>
    </source>
</evidence>
<evidence type="ECO:0000256" key="1">
    <source>
        <dbReference type="SAM" id="MobiDB-lite"/>
    </source>
</evidence>
<proteinExistence type="predicted"/>
<feature type="region of interest" description="Disordered" evidence="1">
    <location>
        <begin position="77"/>
        <end position="121"/>
    </location>
</feature>
<feature type="compositionally biased region" description="Polar residues" evidence="1">
    <location>
        <begin position="86"/>
        <end position="97"/>
    </location>
</feature>
<dbReference type="PANTHER" id="PTHR34280:SF7">
    <property type="entry name" value="OS04G0380200 PROTEIN"/>
    <property type="match status" value="1"/>
</dbReference>
<dbReference type="PANTHER" id="PTHR34280">
    <property type="entry name" value="OS01G0920100 PROTEIN"/>
    <property type="match status" value="1"/>
</dbReference>
<dbReference type="Proteomes" id="UP001054889">
    <property type="component" value="Unassembled WGS sequence"/>
</dbReference>